<dbReference type="GO" id="GO:0016616">
    <property type="term" value="F:oxidoreductase activity, acting on the CH-OH group of donors, NAD or NADP as acceptor"/>
    <property type="evidence" value="ECO:0007669"/>
    <property type="project" value="InterPro"/>
</dbReference>
<evidence type="ECO:0000259" key="1">
    <source>
        <dbReference type="Pfam" id="PF01073"/>
    </source>
</evidence>
<evidence type="ECO:0000313" key="2">
    <source>
        <dbReference type="EMBL" id="RAV97682.1"/>
    </source>
</evidence>
<dbReference type="SUPFAM" id="SSF51735">
    <property type="entry name" value="NAD(P)-binding Rossmann-fold domains"/>
    <property type="match status" value="1"/>
</dbReference>
<dbReference type="PANTHER" id="PTHR48079:SF6">
    <property type="entry name" value="NAD(P)-BINDING DOMAIN-CONTAINING PROTEIN-RELATED"/>
    <property type="match status" value="1"/>
</dbReference>
<proteinExistence type="predicted"/>
<dbReference type="InterPro" id="IPR036291">
    <property type="entry name" value="NAD(P)-bd_dom_sf"/>
</dbReference>
<organism evidence="2 3">
    <name type="scientific">Pseudochryseolinea flava</name>
    <dbReference type="NCBI Taxonomy" id="2059302"/>
    <lineage>
        <taxon>Bacteria</taxon>
        <taxon>Pseudomonadati</taxon>
        <taxon>Bacteroidota</taxon>
        <taxon>Cytophagia</taxon>
        <taxon>Cytophagales</taxon>
        <taxon>Fulvivirgaceae</taxon>
        <taxon>Pseudochryseolinea</taxon>
    </lineage>
</organism>
<feature type="domain" description="3-beta hydroxysteroid dehydrogenase/isomerase" evidence="1">
    <location>
        <begin position="3"/>
        <end position="176"/>
    </location>
</feature>
<keyword evidence="3" id="KW-1185">Reference proteome</keyword>
<dbReference type="InterPro" id="IPR002225">
    <property type="entry name" value="3Beta_OHSteriod_DH/Estase"/>
</dbReference>
<gene>
    <name evidence="2" type="ORF">DQQ10_27225</name>
</gene>
<dbReference type="GO" id="GO:0004029">
    <property type="term" value="F:aldehyde dehydrogenase (NAD+) activity"/>
    <property type="evidence" value="ECO:0007669"/>
    <property type="project" value="TreeGrafter"/>
</dbReference>
<dbReference type="Pfam" id="PF01073">
    <property type="entry name" value="3Beta_HSD"/>
    <property type="match status" value="1"/>
</dbReference>
<name>A0A364XTV1_9BACT</name>
<dbReference type="GO" id="GO:0005737">
    <property type="term" value="C:cytoplasm"/>
    <property type="evidence" value="ECO:0007669"/>
    <property type="project" value="TreeGrafter"/>
</dbReference>
<evidence type="ECO:0000313" key="3">
    <source>
        <dbReference type="Proteomes" id="UP000251889"/>
    </source>
</evidence>
<dbReference type="RefSeq" id="WP_112750115.1">
    <property type="nucleotide sequence ID" value="NZ_QMFY01000030.1"/>
</dbReference>
<dbReference type="AlphaFoldDB" id="A0A364XTV1"/>
<dbReference type="OrthoDB" id="596910at2"/>
<dbReference type="Proteomes" id="UP000251889">
    <property type="component" value="Unassembled WGS sequence"/>
</dbReference>
<accession>A0A364XTV1</accession>
<sequence>MIAVTGANGLLGSFIVRQLITEEIPFVALKRKGSDISLLDDVADKIQWRDADVLDVFSLQDAFVNITHVIHTAAIVSFNGRRAQEVMDINVVGTRNVVNTCIDAGVKRLIHVSSVAALGRQKGQTFIDENHKWVDSPLNSTYAKSKYLAELEVARGQEEGLSTVTINPSVILAPADWRKSSAQLFKYVWDQRAFYLDAYLNYVDVRDVAAIAVQLLDSPIEAQRFIVSSGKISFYDFFKKVARFFNKKSPSIKPPRKLLHLVAGLERMRTWFTKTEPLITSETVRLAGTEFLYNNKKVRMELDFEFQPIDTTLHWCCQYYIRQMGTKN</sequence>
<dbReference type="EMBL" id="QMFY01000030">
    <property type="protein sequence ID" value="RAV97682.1"/>
    <property type="molecule type" value="Genomic_DNA"/>
</dbReference>
<dbReference type="InterPro" id="IPR051783">
    <property type="entry name" value="NAD(P)-dependent_oxidoreduct"/>
</dbReference>
<protein>
    <submittedName>
        <fullName evidence="2">Epimerase</fullName>
    </submittedName>
</protein>
<dbReference type="GO" id="GO:0006694">
    <property type="term" value="P:steroid biosynthetic process"/>
    <property type="evidence" value="ECO:0007669"/>
    <property type="project" value="InterPro"/>
</dbReference>
<dbReference type="Gene3D" id="3.40.50.720">
    <property type="entry name" value="NAD(P)-binding Rossmann-like Domain"/>
    <property type="match status" value="1"/>
</dbReference>
<dbReference type="PANTHER" id="PTHR48079">
    <property type="entry name" value="PROTEIN YEEZ"/>
    <property type="match status" value="1"/>
</dbReference>
<reference evidence="2 3" key="1">
    <citation type="submission" date="2018-06" db="EMBL/GenBank/DDBJ databases">
        <title>Chryseolinea flavus sp. nov., a member of the phylum Bacteroidetes isolated from soil.</title>
        <authorList>
            <person name="Li Y."/>
            <person name="Wang J."/>
        </authorList>
    </citation>
    <scope>NUCLEOTIDE SEQUENCE [LARGE SCALE GENOMIC DNA]</scope>
    <source>
        <strain evidence="2 3">SDU1-6</strain>
    </source>
</reference>
<comment type="caution">
    <text evidence="2">The sequence shown here is derived from an EMBL/GenBank/DDBJ whole genome shotgun (WGS) entry which is preliminary data.</text>
</comment>